<gene>
    <name evidence="3" type="ORF">FHP25_28370</name>
</gene>
<proteinExistence type="predicted"/>
<evidence type="ECO:0000259" key="2">
    <source>
        <dbReference type="Pfam" id="PF01627"/>
    </source>
</evidence>
<evidence type="ECO:0000313" key="4">
    <source>
        <dbReference type="Proteomes" id="UP000321638"/>
    </source>
</evidence>
<dbReference type="GO" id="GO:0004672">
    <property type="term" value="F:protein kinase activity"/>
    <property type="evidence" value="ECO:0007669"/>
    <property type="project" value="UniProtKB-ARBA"/>
</dbReference>
<keyword evidence="4" id="KW-1185">Reference proteome</keyword>
<dbReference type="Proteomes" id="UP000321638">
    <property type="component" value="Unassembled WGS sequence"/>
</dbReference>
<dbReference type="Gene3D" id="1.20.120.160">
    <property type="entry name" value="HPT domain"/>
    <property type="match status" value="1"/>
</dbReference>
<comment type="caution">
    <text evidence="3">The sequence shown here is derived from an EMBL/GenBank/DDBJ whole genome shotgun (WGS) entry which is preliminary data.</text>
</comment>
<dbReference type="AlphaFoldDB" id="A0A5C8PDF6"/>
<dbReference type="Pfam" id="PF01627">
    <property type="entry name" value="Hpt"/>
    <property type="match status" value="1"/>
</dbReference>
<dbReference type="InterPro" id="IPR008207">
    <property type="entry name" value="Sig_transdc_His_kin_Hpt_dom"/>
</dbReference>
<dbReference type="SUPFAM" id="SSF47226">
    <property type="entry name" value="Histidine-containing phosphotransfer domain, HPT domain"/>
    <property type="match status" value="1"/>
</dbReference>
<organism evidence="3 4">
    <name type="scientific">Vineibacter terrae</name>
    <dbReference type="NCBI Taxonomy" id="2586908"/>
    <lineage>
        <taxon>Bacteria</taxon>
        <taxon>Pseudomonadati</taxon>
        <taxon>Pseudomonadota</taxon>
        <taxon>Alphaproteobacteria</taxon>
        <taxon>Hyphomicrobiales</taxon>
        <taxon>Vineibacter</taxon>
    </lineage>
</organism>
<sequence length="117" mass="12354">MTQSASFGSAIDAIRVRFCERTIGERARLDAWRKALAAEGDEIQPAEVAAALAQYAHRLAGTAGSLGFEELSRQATAAEAVAAAVADPSRSIDDERRALRAAAGALLEEIDKLGTRN</sequence>
<reference evidence="3 4" key="1">
    <citation type="submission" date="2019-06" db="EMBL/GenBank/DDBJ databases">
        <title>New taxonomy in bacterial strain CC-CFT640, isolated from vineyard.</title>
        <authorList>
            <person name="Lin S.-Y."/>
            <person name="Tsai C.-F."/>
            <person name="Young C.-C."/>
        </authorList>
    </citation>
    <scope>NUCLEOTIDE SEQUENCE [LARGE SCALE GENOMIC DNA]</scope>
    <source>
        <strain evidence="3 4">CC-CFT640</strain>
    </source>
</reference>
<dbReference type="InterPro" id="IPR036641">
    <property type="entry name" value="HPT_dom_sf"/>
</dbReference>
<evidence type="ECO:0000313" key="3">
    <source>
        <dbReference type="EMBL" id="TXL71786.1"/>
    </source>
</evidence>
<dbReference type="EMBL" id="VDUZ01000039">
    <property type="protein sequence ID" value="TXL71786.1"/>
    <property type="molecule type" value="Genomic_DNA"/>
</dbReference>
<dbReference type="RefSeq" id="WP_147850369.1">
    <property type="nucleotide sequence ID" value="NZ_VDUZ01000039.1"/>
</dbReference>
<keyword evidence="1" id="KW-0902">Two-component regulatory system</keyword>
<protein>
    <recommendedName>
        <fullName evidence="2">HPt domain-containing protein</fullName>
    </recommendedName>
</protein>
<dbReference type="GO" id="GO:0000160">
    <property type="term" value="P:phosphorelay signal transduction system"/>
    <property type="evidence" value="ECO:0007669"/>
    <property type="project" value="UniProtKB-KW"/>
</dbReference>
<feature type="domain" description="HPt" evidence="2">
    <location>
        <begin position="28"/>
        <end position="110"/>
    </location>
</feature>
<name>A0A5C8PDF6_9HYPH</name>
<accession>A0A5C8PDF6</accession>
<evidence type="ECO:0000256" key="1">
    <source>
        <dbReference type="ARBA" id="ARBA00023012"/>
    </source>
</evidence>